<evidence type="ECO:0000256" key="3">
    <source>
        <dbReference type="ARBA" id="ARBA00023157"/>
    </source>
</evidence>
<dbReference type="PANTHER" id="PTHR42852">
    <property type="entry name" value="THIOL:DISULFIDE INTERCHANGE PROTEIN DSBE"/>
    <property type="match status" value="1"/>
</dbReference>
<dbReference type="EMBL" id="CP133720">
    <property type="protein sequence ID" value="WMW79467.1"/>
    <property type="molecule type" value="Genomic_DNA"/>
</dbReference>
<evidence type="ECO:0000313" key="8">
    <source>
        <dbReference type="Proteomes" id="UP001181355"/>
    </source>
</evidence>
<sequence>MNKNLLKMGLTVAIFCAAAGAYVGNKRLEPKTPVDGAVQKLVSLNLKDAKGVVQPLKQWQGKFLVVNFWATWCKPCVQEMPELAELQTQLAGKNVQLLGIGIDTPNNISEFAEKYKITYPVFAAGMEGTDISTAMGNQAGGLPFTVLVNSEGKIVKSYFGRLKMEELRADIQKYNI</sequence>
<dbReference type="InterPro" id="IPR013766">
    <property type="entry name" value="Thioredoxin_domain"/>
</dbReference>
<keyword evidence="5" id="KW-0732">Signal</keyword>
<keyword evidence="3" id="KW-1015">Disulfide bond</keyword>
<gene>
    <name evidence="7" type="ORF">RF679_12510</name>
</gene>
<feature type="signal peptide" evidence="5">
    <location>
        <begin position="1"/>
        <end position="21"/>
    </location>
</feature>
<reference evidence="7" key="1">
    <citation type="submission" date="2023-09" db="EMBL/GenBank/DDBJ databases">
        <title>Undibacterium sp. 20NA77.5 isolated from freshwater.</title>
        <authorList>
            <person name="Le V."/>
            <person name="Ko S.-R."/>
            <person name="Ahn C.-Y."/>
            <person name="Oh H.-M."/>
        </authorList>
    </citation>
    <scope>NUCLEOTIDE SEQUENCE</scope>
    <source>
        <strain evidence="7">20NA77.5</strain>
    </source>
</reference>
<protein>
    <submittedName>
        <fullName evidence="7">TlpA disulfide reductase family protein</fullName>
    </submittedName>
</protein>
<dbReference type="SUPFAM" id="SSF52833">
    <property type="entry name" value="Thioredoxin-like"/>
    <property type="match status" value="1"/>
</dbReference>
<dbReference type="PANTHER" id="PTHR42852:SF6">
    <property type="entry name" value="THIOL:DISULFIDE INTERCHANGE PROTEIN DSBE"/>
    <property type="match status" value="1"/>
</dbReference>
<evidence type="ECO:0000256" key="2">
    <source>
        <dbReference type="ARBA" id="ARBA00022748"/>
    </source>
</evidence>
<dbReference type="Gene3D" id="3.40.30.10">
    <property type="entry name" value="Glutaredoxin"/>
    <property type="match status" value="1"/>
</dbReference>
<dbReference type="RefSeq" id="WP_309480964.1">
    <property type="nucleotide sequence ID" value="NZ_CP133720.1"/>
</dbReference>
<feature type="domain" description="Thioredoxin" evidence="6">
    <location>
        <begin position="17"/>
        <end position="176"/>
    </location>
</feature>
<name>A0ABY9RGU7_9BURK</name>
<organism evidence="7 8">
    <name type="scientific">Undibacterium cyanobacteriorum</name>
    <dbReference type="NCBI Taxonomy" id="3073561"/>
    <lineage>
        <taxon>Bacteria</taxon>
        <taxon>Pseudomonadati</taxon>
        <taxon>Pseudomonadota</taxon>
        <taxon>Betaproteobacteria</taxon>
        <taxon>Burkholderiales</taxon>
        <taxon>Oxalobacteraceae</taxon>
        <taxon>Undibacterium</taxon>
    </lineage>
</organism>
<proteinExistence type="predicted"/>
<evidence type="ECO:0000259" key="6">
    <source>
        <dbReference type="PROSITE" id="PS51352"/>
    </source>
</evidence>
<dbReference type="InterPro" id="IPR050553">
    <property type="entry name" value="Thioredoxin_ResA/DsbE_sf"/>
</dbReference>
<keyword evidence="4" id="KW-0676">Redox-active center</keyword>
<dbReference type="InterPro" id="IPR036249">
    <property type="entry name" value="Thioredoxin-like_sf"/>
</dbReference>
<keyword evidence="2" id="KW-0201">Cytochrome c-type biogenesis</keyword>
<evidence type="ECO:0000256" key="1">
    <source>
        <dbReference type="ARBA" id="ARBA00004196"/>
    </source>
</evidence>
<dbReference type="CDD" id="cd02966">
    <property type="entry name" value="TlpA_like_family"/>
    <property type="match status" value="1"/>
</dbReference>
<accession>A0ABY9RGU7</accession>
<dbReference type="PROSITE" id="PS51352">
    <property type="entry name" value="THIOREDOXIN_2"/>
    <property type="match status" value="1"/>
</dbReference>
<dbReference type="InterPro" id="IPR013740">
    <property type="entry name" value="Redoxin"/>
</dbReference>
<comment type="subcellular location">
    <subcellularLocation>
        <location evidence="1">Cell envelope</location>
    </subcellularLocation>
</comment>
<keyword evidence="8" id="KW-1185">Reference proteome</keyword>
<dbReference type="Proteomes" id="UP001181355">
    <property type="component" value="Chromosome"/>
</dbReference>
<evidence type="ECO:0000313" key="7">
    <source>
        <dbReference type="EMBL" id="WMW79467.1"/>
    </source>
</evidence>
<evidence type="ECO:0000256" key="5">
    <source>
        <dbReference type="SAM" id="SignalP"/>
    </source>
</evidence>
<evidence type="ECO:0000256" key="4">
    <source>
        <dbReference type="ARBA" id="ARBA00023284"/>
    </source>
</evidence>
<dbReference type="Pfam" id="PF08534">
    <property type="entry name" value="Redoxin"/>
    <property type="match status" value="1"/>
</dbReference>
<feature type="chain" id="PRO_5045741258" evidence="5">
    <location>
        <begin position="22"/>
        <end position="176"/>
    </location>
</feature>